<dbReference type="EMBL" id="RJMB01000006">
    <property type="protein sequence ID" value="RNL85564.1"/>
    <property type="molecule type" value="Genomic_DNA"/>
</dbReference>
<name>A0A3N0ECK6_9ACTN</name>
<evidence type="ECO:0000313" key="3">
    <source>
        <dbReference type="Proteomes" id="UP000269198"/>
    </source>
</evidence>
<keyword evidence="1" id="KW-0472">Membrane</keyword>
<accession>A0A3N0ECK6</accession>
<feature type="transmembrane region" description="Helical" evidence="1">
    <location>
        <begin position="51"/>
        <end position="76"/>
    </location>
</feature>
<protein>
    <recommendedName>
        <fullName evidence="4">DUF4386 family protein</fullName>
    </recommendedName>
</protein>
<gene>
    <name evidence="2" type="ORF">EFW17_08825</name>
</gene>
<feature type="transmembrane region" description="Helical" evidence="1">
    <location>
        <begin position="12"/>
        <end position="31"/>
    </location>
</feature>
<keyword evidence="3" id="KW-1185">Reference proteome</keyword>
<comment type="caution">
    <text evidence="2">The sequence shown here is derived from an EMBL/GenBank/DDBJ whole genome shotgun (WGS) entry which is preliminary data.</text>
</comment>
<sequence length="230" mass="24032">MEVGVGRSRVSVVVLVLLVGAVAVGAASVGADRVPFTAREAGLEHHTLPTLLYFALVTLVDTHLGWCVIPVLLGYWTARSARAAAATGATFAVAAFTVYTAGAHLMLVADAREYESREGVPEPPTIPEPNVLDTAVGMVLSPLLSMAVVGAFLGALAGYHARRWPLLLLVLAAAVAVDLWRRADTPWLSVANGIPNVVLVASGVAVLAWTVAATVRERRGSPRETSGQPV</sequence>
<feature type="transmembrane region" description="Helical" evidence="1">
    <location>
        <begin position="83"/>
        <end position="107"/>
    </location>
</feature>
<reference evidence="2 3" key="1">
    <citation type="submission" date="2018-11" db="EMBL/GenBank/DDBJ databases">
        <title>The genome draft of YIM 96095.</title>
        <authorList>
            <person name="Tang S.-K."/>
            <person name="Chunyu W.-X."/>
            <person name="Feng Y.-Z."/>
        </authorList>
    </citation>
    <scope>NUCLEOTIDE SEQUENCE [LARGE SCALE GENOMIC DNA]</scope>
    <source>
        <strain evidence="2 3">YIM 96095</strain>
    </source>
</reference>
<keyword evidence="1" id="KW-1133">Transmembrane helix</keyword>
<feature type="transmembrane region" description="Helical" evidence="1">
    <location>
        <begin position="135"/>
        <end position="157"/>
    </location>
</feature>
<dbReference type="Proteomes" id="UP000269198">
    <property type="component" value="Unassembled WGS sequence"/>
</dbReference>
<keyword evidence="1" id="KW-0812">Transmembrane</keyword>
<evidence type="ECO:0000256" key="1">
    <source>
        <dbReference type="SAM" id="Phobius"/>
    </source>
</evidence>
<evidence type="ECO:0000313" key="2">
    <source>
        <dbReference type="EMBL" id="RNL85564.1"/>
    </source>
</evidence>
<dbReference type="AlphaFoldDB" id="A0A3N0ECK6"/>
<feature type="transmembrane region" description="Helical" evidence="1">
    <location>
        <begin position="164"/>
        <end position="181"/>
    </location>
</feature>
<feature type="transmembrane region" description="Helical" evidence="1">
    <location>
        <begin position="193"/>
        <end position="215"/>
    </location>
</feature>
<evidence type="ECO:0008006" key="4">
    <source>
        <dbReference type="Google" id="ProtNLM"/>
    </source>
</evidence>
<organism evidence="2 3">
    <name type="scientific">Halostreptopolyspora alba</name>
    <dbReference type="NCBI Taxonomy" id="2487137"/>
    <lineage>
        <taxon>Bacteria</taxon>
        <taxon>Bacillati</taxon>
        <taxon>Actinomycetota</taxon>
        <taxon>Actinomycetes</taxon>
        <taxon>Streptosporangiales</taxon>
        <taxon>Nocardiopsidaceae</taxon>
        <taxon>Halostreptopolyspora</taxon>
    </lineage>
</organism>
<proteinExistence type="predicted"/>